<sequence length="52" mass="5962">MTRAPVSDGPEDQGWFAAFWADCEWLAERFGGEPQEYLEEIVGRVKDRRDGS</sequence>
<dbReference type="Proteomes" id="UP000699975">
    <property type="component" value="Unassembled WGS sequence"/>
</dbReference>
<name>A0ABS6SSU1_9SPHN</name>
<organism evidence="1 2">
    <name type="scientific">Erythrobacter ani</name>
    <dbReference type="NCBI Taxonomy" id="2827235"/>
    <lineage>
        <taxon>Bacteria</taxon>
        <taxon>Pseudomonadati</taxon>
        <taxon>Pseudomonadota</taxon>
        <taxon>Alphaproteobacteria</taxon>
        <taxon>Sphingomonadales</taxon>
        <taxon>Erythrobacteraceae</taxon>
        <taxon>Erythrobacter/Porphyrobacter group</taxon>
        <taxon>Erythrobacter</taxon>
    </lineage>
</organism>
<dbReference type="RefSeq" id="WP_218318094.1">
    <property type="nucleotide sequence ID" value="NZ_JAGSPB010000005.1"/>
</dbReference>
<proteinExistence type="predicted"/>
<reference evidence="1 2" key="1">
    <citation type="submission" date="2021-04" db="EMBL/GenBank/DDBJ databases">
        <authorList>
            <person name="Pira H."/>
            <person name="Risdian C."/>
            <person name="Wink J."/>
        </authorList>
    </citation>
    <scope>NUCLEOTIDE SEQUENCE [LARGE SCALE GENOMIC DNA]</scope>
    <source>
        <strain evidence="1 2">WH131</strain>
    </source>
</reference>
<evidence type="ECO:0000313" key="2">
    <source>
        <dbReference type="Proteomes" id="UP000699975"/>
    </source>
</evidence>
<comment type="caution">
    <text evidence="1">The sequence shown here is derived from an EMBL/GenBank/DDBJ whole genome shotgun (WGS) entry which is preliminary data.</text>
</comment>
<evidence type="ECO:0000313" key="1">
    <source>
        <dbReference type="EMBL" id="MBV7267557.1"/>
    </source>
</evidence>
<keyword evidence="2" id="KW-1185">Reference proteome</keyword>
<gene>
    <name evidence="1" type="ORF">KCG45_15330</name>
</gene>
<accession>A0ABS6SSU1</accession>
<dbReference type="EMBL" id="JAGSPB010000005">
    <property type="protein sequence ID" value="MBV7267557.1"/>
    <property type="molecule type" value="Genomic_DNA"/>
</dbReference>
<protein>
    <submittedName>
        <fullName evidence="1">Uncharacterized protein</fullName>
    </submittedName>
</protein>